<feature type="non-terminal residue" evidence="1">
    <location>
        <position position="1"/>
    </location>
</feature>
<keyword evidence="2" id="KW-1185">Reference proteome</keyword>
<evidence type="ECO:0000313" key="1">
    <source>
        <dbReference type="EMBL" id="CAG8662325.1"/>
    </source>
</evidence>
<proteinExistence type="predicted"/>
<reference evidence="1" key="1">
    <citation type="submission" date="2021-06" db="EMBL/GenBank/DDBJ databases">
        <authorList>
            <person name="Kallberg Y."/>
            <person name="Tangrot J."/>
            <person name="Rosling A."/>
        </authorList>
    </citation>
    <scope>NUCLEOTIDE SEQUENCE</scope>
    <source>
        <strain evidence="1">CL551</strain>
    </source>
</reference>
<dbReference type="EMBL" id="CAJVPV010011583">
    <property type="protein sequence ID" value="CAG8662325.1"/>
    <property type="molecule type" value="Genomic_DNA"/>
</dbReference>
<accession>A0A9N9H7D5</accession>
<dbReference type="Proteomes" id="UP000789342">
    <property type="component" value="Unassembled WGS sequence"/>
</dbReference>
<dbReference type="OrthoDB" id="2244689at2759"/>
<evidence type="ECO:0000313" key="2">
    <source>
        <dbReference type="Proteomes" id="UP000789342"/>
    </source>
</evidence>
<comment type="caution">
    <text evidence="1">The sequence shown here is derived from an EMBL/GenBank/DDBJ whole genome shotgun (WGS) entry which is preliminary data.</text>
</comment>
<gene>
    <name evidence="1" type="ORF">AMORRO_LOCUS10457</name>
</gene>
<protein>
    <submittedName>
        <fullName evidence="1">12445_t:CDS:1</fullName>
    </submittedName>
</protein>
<name>A0A9N9H7D5_9GLOM</name>
<sequence>VRHEFSYKLLHTTIARRTAARILLQDLCKYFNGYKPSVNEQIKFRLCNHATRLQGGMEIILHAAILSNRYNEENSEVMTKVNRILMDWITSLVSEDAINAIQEPISSNSLKSKVWTLHPWLLARLSLIHQPFFEIYSKVLIRCTRQEQQYMMGNLSIESIHPRLFYQLPSEMLLYSQVNQRWEGLLIHWELLRYQFGNYKEVINHLLQQEWITFKSKYIQCWEQKTMFGQIWNEFFLRLGMNYNEE</sequence>
<dbReference type="AlphaFoldDB" id="A0A9N9H7D5"/>
<organism evidence="1 2">
    <name type="scientific">Acaulospora morrowiae</name>
    <dbReference type="NCBI Taxonomy" id="94023"/>
    <lineage>
        <taxon>Eukaryota</taxon>
        <taxon>Fungi</taxon>
        <taxon>Fungi incertae sedis</taxon>
        <taxon>Mucoromycota</taxon>
        <taxon>Glomeromycotina</taxon>
        <taxon>Glomeromycetes</taxon>
        <taxon>Diversisporales</taxon>
        <taxon>Acaulosporaceae</taxon>
        <taxon>Acaulospora</taxon>
    </lineage>
</organism>